<organism evidence="1 2">
    <name type="scientific">Portunus trituberculatus</name>
    <name type="common">Swimming crab</name>
    <name type="synonym">Neptunus trituberculatus</name>
    <dbReference type="NCBI Taxonomy" id="210409"/>
    <lineage>
        <taxon>Eukaryota</taxon>
        <taxon>Metazoa</taxon>
        <taxon>Ecdysozoa</taxon>
        <taxon>Arthropoda</taxon>
        <taxon>Crustacea</taxon>
        <taxon>Multicrustacea</taxon>
        <taxon>Malacostraca</taxon>
        <taxon>Eumalacostraca</taxon>
        <taxon>Eucarida</taxon>
        <taxon>Decapoda</taxon>
        <taxon>Pleocyemata</taxon>
        <taxon>Brachyura</taxon>
        <taxon>Eubrachyura</taxon>
        <taxon>Portunoidea</taxon>
        <taxon>Portunidae</taxon>
        <taxon>Portuninae</taxon>
        <taxon>Portunus</taxon>
    </lineage>
</organism>
<reference evidence="1 2" key="1">
    <citation type="submission" date="2019-05" db="EMBL/GenBank/DDBJ databases">
        <title>Another draft genome of Portunus trituberculatus and its Hox gene families provides insights of decapod evolution.</title>
        <authorList>
            <person name="Jeong J.-H."/>
            <person name="Song I."/>
            <person name="Kim S."/>
            <person name="Choi T."/>
            <person name="Kim D."/>
            <person name="Ryu S."/>
            <person name="Kim W."/>
        </authorList>
    </citation>
    <scope>NUCLEOTIDE SEQUENCE [LARGE SCALE GENOMIC DNA]</scope>
    <source>
        <tissue evidence="1">Muscle</tissue>
    </source>
</reference>
<protein>
    <submittedName>
        <fullName evidence="1">Uncharacterized protein</fullName>
    </submittedName>
</protein>
<gene>
    <name evidence="1" type="ORF">E2C01_065205</name>
</gene>
<dbReference type="AlphaFoldDB" id="A0A5B7HF08"/>
<evidence type="ECO:0000313" key="1">
    <source>
        <dbReference type="EMBL" id="MPC70940.1"/>
    </source>
</evidence>
<dbReference type="Proteomes" id="UP000324222">
    <property type="component" value="Unassembled WGS sequence"/>
</dbReference>
<evidence type="ECO:0000313" key="2">
    <source>
        <dbReference type="Proteomes" id="UP000324222"/>
    </source>
</evidence>
<dbReference type="EMBL" id="VSRR010031999">
    <property type="protein sequence ID" value="MPC70940.1"/>
    <property type="molecule type" value="Genomic_DNA"/>
</dbReference>
<comment type="caution">
    <text evidence="1">The sequence shown here is derived from an EMBL/GenBank/DDBJ whole genome shotgun (WGS) entry which is preliminary data.</text>
</comment>
<sequence length="56" mass="6266">MVVVVEMVEGVVVVVVEVYNSFSFLSSDDSSFPSFLTHYSQPLVSLSSSRFHSFYP</sequence>
<accession>A0A5B7HF08</accession>
<name>A0A5B7HF08_PORTR</name>
<keyword evidence="2" id="KW-1185">Reference proteome</keyword>
<proteinExistence type="predicted"/>